<protein>
    <submittedName>
        <fullName evidence="7">S-norcoclaurine synthase 1</fullName>
    </submittedName>
</protein>
<dbReference type="InterPro" id="IPR005123">
    <property type="entry name" value="Oxoglu/Fe-dep_dioxygenase_dom"/>
</dbReference>
<evidence type="ECO:0000313" key="7">
    <source>
        <dbReference type="EMBL" id="KAK8945989.1"/>
    </source>
</evidence>
<dbReference type="InterPro" id="IPR050295">
    <property type="entry name" value="Plant_2OG-oxidoreductases"/>
</dbReference>
<dbReference type="InterPro" id="IPR026992">
    <property type="entry name" value="DIOX_N"/>
</dbReference>
<dbReference type="PROSITE" id="PS51471">
    <property type="entry name" value="FE2OG_OXY"/>
    <property type="match status" value="1"/>
</dbReference>
<name>A0ABR2LNT6_9ASPA</name>
<comment type="caution">
    <text evidence="7">The sequence shown here is derived from an EMBL/GenBank/DDBJ whole genome shotgun (WGS) entry which is preliminary data.</text>
</comment>
<organism evidence="7 8">
    <name type="scientific">Platanthera guangdongensis</name>
    <dbReference type="NCBI Taxonomy" id="2320717"/>
    <lineage>
        <taxon>Eukaryota</taxon>
        <taxon>Viridiplantae</taxon>
        <taxon>Streptophyta</taxon>
        <taxon>Embryophyta</taxon>
        <taxon>Tracheophyta</taxon>
        <taxon>Spermatophyta</taxon>
        <taxon>Magnoliopsida</taxon>
        <taxon>Liliopsida</taxon>
        <taxon>Asparagales</taxon>
        <taxon>Orchidaceae</taxon>
        <taxon>Orchidoideae</taxon>
        <taxon>Orchideae</taxon>
        <taxon>Orchidinae</taxon>
        <taxon>Platanthera</taxon>
    </lineage>
</organism>
<dbReference type="EMBL" id="JBBWWR010000017">
    <property type="protein sequence ID" value="KAK8945989.1"/>
    <property type="molecule type" value="Genomic_DNA"/>
</dbReference>
<evidence type="ECO:0000256" key="3">
    <source>
        <dbReference type="ARBA" id="ARBA00023002"/>
    </source>
</evidence>
<dbReference type="InterPro" id="IPR027443">
    <property type="entry name" value="IPNS-like_sf"/>
</dbReference>
<dbReference type="Gene3D" id="2.60.120.330">
    <property type="entry name" value="B-lactam Antibiotic, Isopenicillin N Synthase, Chain"/>
    <property type="match status" value="1"/>
</dbReference>
<gene>
    <name evidence="7" type="primary">NCS1</name>
    <name evidence="7" type="ORF">KSP40_PGU001849</name>
</gene>
<evidence type="ECO:0000256" key="2">
    <source>
        <dbReference type="ARBA" id="ARBA00022723"/>
    </source>
</evidence>
<proteinExistence type="inferred from homology"/>
<evidence type="ECO:0000256" key="4">
    <source>
        <dbReference type="ARBA" id="ARBA00023004"/>
    </source>
</evidence>
<dbReference type="PANTHER" id="PTHR47991">
    <property type="entry name" value="OXOGLUTARATE/IRON-DEPENDENT DIOXYGENASE"/>
    <property type="match status" value="1"/>
</dbReference>
<reference evidence="7 8" key="1">
    <citation type="journal article" date="2022" name="Nat. Plants">
        <title>Genomes of leafy and leafless Platanthera orchids illuminate the evolution of mycoheterotrophy.</title>
        <authorList>
            <person name="Li M.H."/>
            <person name="Liu K.W."/>
            <person name="Li Z."/>
            <person name="Lu H.C."/>
            <person name="Ye Q.L."/>
            <person name="Zhang D."/>
            <person name="Wang J.Y."/>
            <person name="Li Y.F."/>
            <person name="Zhong Z.M."/>
            <person name="Liu X."/>
            <person name="Yu X."/>
            <person name="Liu D.K."/>
            <person name="Tu X.D."/>
            <person name="Liu B."/>
            <person name="Hao Y."/>
            <person name="Liao X.Y."/>
            <person name="Jiang Y.T."/>
            <person name="Sun W.H."/>
            <person name="Chen J."/>
            <person name="Chen Y.Q."/>
            <person name="Ai Y."/>
            <person name="Zhai J.W."/>
            <person name="Wu S.S."/>
            <person name="Zhou Z."/>
            <person name="Hsiao Y.Y."/>
            <person name="Wu W.L."/>
            <person name="Chen Y.Y."/>
            <person name="Lin Y.F."/>
            <person name="Hsu J.L."/>
            <person name="Li C.Y."/>
            <person name="Wang Z.W."/>
            <person name="Zhao X."/>
            <person name="Zhong W.Y."/>
            <person name="Ma X.K."/>
            <person name="Ma L."/>
            <person name="Huang J."/>
            <person name="Chen G.Z."/>
            <person name="Huang M.Z."/>
            <person name="Huang L."/>
            <person name="Peng D.H."/>
            <person name="Luo Y.B."/>
            <person name="Zou S.Q."/>
            <person name="Chen S.P."/>
            <person name="Lan S."/>
            <person name="Tsai W.C."/>
            <person name="Van de Peer Y."/>
            <person name="Liu Z.J."/>
        </authorList>
    </citation>
    <scope>NUCLEOTIDE SEQUENCE [LARGE SCALE GENOMIC DNA]</scope>
    <source>
        <strain evidence="7">Lor288</strain>
    </source>
</reference>
<keyword evidence="4 5" id="KW-0408">Iron</keyword>
<dbReference type="Proteomes" id="UP001412067">
    <property type="component" value="Unassembled WGS sequence"/>
</dbReference>
<dbReference type="Pfam" id="PF03171">
    <property type="entry name" value="2OG-FeII_Oxy"/>
    <property type="match status" value="1"/>
</dbReference>
<sequence length="258" mass="29200">MAKFFKLPLEEKNKVAQIPGQAGSLEGYGKAFVHSEDQKLDWVDMLLVAAFPPAFRQLRFWPTNPPSFRETIDEYSTEVKKVSDHIFKVILKNLGEESGKIYEKFRCGIQSMRFNYYPPCPLPEKVIGISPHSDAAGLTILLQVNELPGLQIRRNGGWITVKPLPGAFIVNVGDTIEVLSNGKYKSIEHRAVVNNEKERLSVAAFHALNFGDTVGPVPETVKGEKVLYKSLKYEEYTQMFYDSKLEGKSVIERMRLCE</sequence>
<evidence type="ECO:0000313" key="8">
    <source>
        <dbReference type="Proteomes" id="UP001412067"/>
    </source>
</evidence>
<feature type="domain" description="Fe2OG dioxygenase" evidence="6">
    <location>
        <begin position="108"/>
        <end position="208"/>
    </location>
</feature>
<dbReference type="SUPFAM" id="SSF51197">
    <property type="entry name" value="Clavaminate synthase-like"/>
    <property type="match status" value="1"/>
</dbReference>
<comment type="similarity">
    <text evidence="1 5">Belongs to the iron/ascorbate-dependent oxidoreductase family.</text>
</comment>
<accession>A0ABR2LNT6</accession>
<keyword evidence="2 5" id="KW-0479">Metal-binding</keyword>
<evidence type="ECO:0000256" key="1">
    <source>
        <dbReference type="ARBA" id="ARBA00008056"/>
    </source>
</evidence>
<dbReference type="Pfam" id="PF14226">
    <property type="entry name" value="DIOX_N"/>
    <property type="match status" value="1"/>
</dbReference>
<evidence type="ECO:0000259" key="6">
    <source>
        <dbReference type="PROSITE" id="PS51471"/>
    </source>
</evidence>
<evidence type="ECO:0000256" key="5">
    <source>
        <dbReference type="RuleBase" id="RU003682"/>
    </source>
</evidence>
<keyword evidence="8" id="KW-1185">Reference proteome</keyword>
<dbReference type="InterPro" id="IPR044861">
    <property type="entry name" value="IPNS-like_FE2OG_OXY"/>
</dbReference>
<keyword evidence="3 5" id="KW-0560">Oxidoreductase</keyword>